<comment type="caution">
    <text evidence="1">The sequence shown here is derived from an EMBL/GenBank/DDBJ whole genome shotgun (WGS) entry which is preliminary data.</text>
</comment>
<keyword evidence="2" id="KW-1185">Reference proteome</keyword>
<gene>
    <name evidence="1" type="ORF">V5799_008522</name>
</gene>
<dbReference type="EMBL" id="JARKHS020003931">
    <property type="protein sequence ID" value="KAK8785113.1"/>
    <property type="molecule type" value="Genomic_DNA"/>
</dbReference>
<feature type="non-terminal residue" evidence="1">
    <location>
        <position position="122"/>
    </location>
</feature>
<dbReference type="AlphaFoldDB" id="A0AAQ4FE72"/>
<accession>A0AAQ4FE72</accession>
<organism evidence="1 2">
    <name type="scientific">Amblyomma americanum</name>
    <name type="common">Lone star tick</name>
    <dbReference type="NCBI Taxonomy" id="6943"/>
    <lineage>
        <taxon>Eukaryota</taxon>
        <taxon>Metazoa</taxon>
        <taxon>Ecdysozoa</taxon>
        <taxon>Arthropoda</taxon>
        <taxon>Chelicerata</taxon>
        <taxon>Arachnida</taxon>
        <taxon>Acari</taxon>
        <taxon>Parasitiformes</taxon>
        <taxon>Ixodida</taxon>
        <taxon>Ixodoidea</taxon>
        <taxon>Ixodidae</taxon>
        <taxon>Amblyomminae</taxon>
        <taxon>Amblyomma</taxon>
    </lineage>
</organism>
<reference evidence="1 2" key="1">
    <citation type="journal article" date="2023" name="Arcadia Sci">
        <title>De novo assembly of a long-read Amblyomma americanum tick genome.</title>
        <authorList>
            <person name="Chou S."/>
            <person name="Poskanzer K.E."/>
            <person name="Rollins M."/>
            <person name="Thuy-Boun P.S."/>
        </authorList>
    </citation>
    <scope>NUCLEOTIDE SEQUENCE [LARGE SCALE GENOMIC DNA]</scope>
    <source>
        <strain evidence="1">F_SG_1</strain>
        <tissue evidence="1">Salivary glands</tissue>
    </source>
</reference>
<proteinExistence type="predicted"/>
<sequence>MPDSSLKESLLYAFWRVCGLVNLHRDMLNARYQDTEPAVLIVTTALVTYIGQRAKYRFSQTIHCFVPNVRRGFLSTLRSLPIVRDYVREKMDNIALDVERSLNKCYADCRFILELPEKRWTP</sequence>
<evidence type="ECO:0000313" key="1">
    <source>
        <dbReference type="EMBL" id="KAK8785113.1"/>
    </source>
</evidence>
<protein>
    <submittedName>
        <fullName evidence="1">Uncharacterized protein</fullName>
    </submittedName>
</protein>
<dbReference type="Proteomes" id="UP001321473">
    <property type="component" value="Unassembled WGS sequence"/>
</dbReference>
<name>A0AAQ4FE72_AMBAM</name>
<evidence type="ECO:0000313" key="2">
    <source>
        <dbReference type="Proteomes" id="UP001321473"/>
    </source>
</evidence>